<evidence type="ECO:0000313" key="3">
    <source>
        <dbReference type="Proteomes" id="UP000289340"/>
    </source>
</evidence>
<dbReference type="AlphaFoldDB" id="A0A445G650"/>
<dbReference type="EMBL" id="QZWG01000017">
    <property type="protein sequence ID" value="RZB56669.1"/>
    <property type="molecule type" value="Genomic_DNA"/>
</dbReference>
<name>A0A445G650_GLYSO</name>
<dbReference type="PANTHER" id="PTHR45778">
    <property type="entry name" value="PURPLE ACID PHOSPHATASE-RELATED"/>
    <property type="match status" value="1"/>
</dbReference>
<proteinExistence type="predicted"/>
<protein>
    <submittedName>
        <fullName evidence="1">Putative inactive purple acid phosphatase 1 isoform C</fullName>
    </submittedName>
    <submittedName>
        <fullName evidence="2">Putative inactive purple acid phosphatase 1 isoform D</fullName>
    </submittedName>
</protein>
<evidence type="ECO:0000313" key="2">
    <source>
        <dbReference type="EMBL" id="RZB56670.1"/>
    </source>
</evidence>
<dbReference type="PANTHER" id="PTHR45778:SF6">
    <property type="entry name" value="INACTIVE PURPLE ACID PHOSPHATASE 24-RELATED"/>
    <property type="match status" value="1"/>
</dbReference>
<comment type="caution">
    <text evidence="2">The sequence shown here is derived from an EMBL/GenBank/DDBJ whole genome shotgun (WGS) entry which is preliminary data.</text>
</comment>
<reference evidence="2 3" key="1">
    <citation type="submission" date="2018-09" db="EMBL/GenBank/DDBJ databases">
        <title>A high-quality reference genome of wild soybean provides a powerful tool to mine soybean genomes.</title>
        <authorList>
            <person name="Xie M."/>
            <person name="Chung C.Y.L."/>
            <person name="Li M.-W."/>
            <person name="Wong F.-L."/>
            <person name="Chan T.-F."/>
            <person name="Lam H.-M."/>
        </authorList>
    </citation>
    <scope>NUCLEOTIDE SEQUENCE [LARGE SCALE GENOMIC DNA]</scope>
    <source>
        <strain evidence="3">cv. W05</strain>
        <tissue evidence="2">Hypocotyl of etiolated seedlings</tissue>
    </source>
</reference>
<gene>
    <name evidence="2" type="ORF">D0Y65_045685</name>
</gene>
<organism evidence="2 3">
    <name type="scientific">Glycine soja</name>
    <name type="common">Wild soybean</name>
    <dbReference type="NCBI Taxonomy" id="3848"/>
    <lineage>
        <taxon>Eukaryota</taxon>
        <taxon>Viridiplantae</taxon>
        <taxon>Streptophyta</taxon>
        <taxon>Embryophyta</taxon>
        <taxon>Tracheophyta</taxon>
        <taxon>Spermatophyta</taxon>
        <taxon>Magnoliopsida</taxon>
        <taxon>eudicotyledons</taxon>
        <taxon>Gunneridae</taxon>
        <taxon>Pentapetalae</taxon>
        <taxon>rosids</taxon>
        <taxon>fabids</taxon>
        <taxon>Fabales</taxon>
        <taxon>Fabaceae</taxon>
        <taxon>Papilionoideae</taxon>
        <taxon>50 kb inversion clade</taxon>
        <taxon>NPAAA clade</taxon>
        <taxon>indigoferoid/millettioid clade</taxon>
        <taxon>Phaseoleae</taxon>
        <taxon>Glycine</taxon>
        <taxon>Glycine subgen. Soja</taxon>
    </lineage>
</organism>
<dbReference type="EMBL" id="QZWG01000017">
    <property type="protein sequence ID" value="RZB56670.1"/>
    <property type="molecule type" value="Genomic_DNA"/>
</dbReference>
<evidence type="ECO:0000313" key="1">
    <source>
        <dbReference type="EMBL" id="RZB56669.1"/>
    </source>
</evidence>
<sequence length="120" mass="13129">SRIAIHIAVVSLHSSASITATPSLLGKKYINLSTCDSKEVIPYICSAPIKPKLVAVSNFISFVNPKVPLYPRLAQGKSWDEMTVTWTSGYDINEAIPFVEWGPKGKTQVQSPARNIDIQS</sequence>
<dbReference type="GO" id="GO:0046872">
    <property type="term" value="F:metal ion binding"/>
    <property type="evidence" value="ECO:0007669"/>
    <property type="project" value="InterPro"/>
</dbReference>
<keyword evidence="3" id="KW-1185">Reference proteome</keyword>
<feature type="non-terminal residue" evidence="2">
    <location>
        <position position="1"/>
    </location>
</feature>
<dbReference type="InterPro" id="IPR008963">
    <property type="entry name" value="Purple_acid_Pase-like_N"/>
</dbReference>
<dbReference type="GO" id="GO:0003993">
    <property type="term" value="F:acid phosphatase activity"/>
    <property type="evidence" value="ECO:0007669"/>
    <property type="project" value="InterPro"/>
</dbReference>
<dbReference type="Proteomes" id="UP000289340">
    <property type="component" value="Chromosome 17"/>
</dbReference>
<dbReference type="SUPFAM" id="SSF49363">
    <property type="entry name" value="Purple acid phosphatase, N-terminal domain"/>
    <property type="match status" value="1"/>
</dbReference>
<accession>A0A445G650</accession>